<sequence length="240" mass="24593">MADPDTLEDVGVTMIGHGAVSVLFRPADGGIGTHMRVASKPKPSCLTQNTPSTAPEHTPHPAQPPPHEDGNRLAAHDPPEAAAAPPAHHALAPSAANAPDAPEPAGTQARTDVDQPDAPDPAGTHAPIDVDQVDIHSPALAAMDVEHSDAYGSDPHTSDDGTGARTPSDFGDFAADGMLFVRSSQVQLVPMDGAPGYFRMLDPRALGLLQGGSDGASNSSRDDDPSSPAQQSPRDNSKAA</sequence>
<accession>A0ACB8R423</accession>
<proteinExistence type="predicted"/>
<reference evidence="1" key="1">
    <citation type="submission" date="2021-02" db="EMBL/GenBank/DDBJ databases">
        <authorList>
            <consortium name="DOE Joint Genome Institute"/>
            <person name="Ahrendt S."/>
            <person name="Looney B.P."/>
            <person name="Miyauchi S."/>
            <person name="Morin E."/>
            <person name="Drula E."/>
            <person name="Courty P.E."/>
            <person name="Chicoki N."/>
            <person name="Fauchery L."/>
            <person name="Kohler A."/>
            <person name="Kuo A."/>
            <person name="Labutti K."/>
            <person name="Pangilinan J."/>
            <person name="Lipzen A."/>
            <person name="Riley R."/>
            <person name="Andreopoulos W."/>
            <person name="He G."/>
            <person name="Johnson J."/>
            <person name="Barry K.W."/>
            <person name="Grigoriev I.V."/>
            <person name="Nagy L."/>
            <person name="Hibbett D."/>
            <person name="Henrissat B."/>
            <person name="Matheny P.B."/>
            <person name="Labbe J."/>
            <person name="Martin F."/>
        </authorList>
    </citation>
    <scope>NUCLEOTIDE SEQUENCE</scope>
    <source>
        <strain evidence="1">FP105234-sp</strain>
    </source>
</reference>
<protein>
    <submittedName>
        <fullName evidence="1">Uncharacterized protein</fullName>
    </submittedName>
</protein>
<evidence type="ECO:0000313" key="1">
    <source>
        <dbReference type="EMBL" id="KAI0038876.1"/>
    </source>
</evidence>
<keyword evidence="2" id="KW-1185">Reference proteome</keyword>
<reference evidence="1" key="2">
    <citation type="journal article" date="2022" name="New Phytol.">
        <title>Evolutionary transition to the ectomycorrhizal habit in the genomes of a hyperdiverse lineage of mushroom-forming fungi.</title>
        <authorList>
            <person name="Looney B."/>
            <person name="Miyauchi S."/>
            <person name="Morin E."/>
            <person name="Drula E."/>
            <person name="Courty P.E."/>
            <person name="Kohler A."/>
            <person name="Kuo A."/>
            <person name="LaButti K."/>
            <person name="Pangilinan J."/>
            <person name="Lipzen A."/>
            <person name="Riley R."/>
            <person name="Andreopoulos W."/>
            <person name="He G."/>
            <person name="Johnson J."/>
            <person name="Nolan M."/>
            <person name="Tritt A."/>
            <person name="Barry K.W."/>
            <person name="Grigoriev I.V."/>
            <person name="Nagy L.G."/>
            <person name="Hibbett D."/>
            <person name="Henrissat B."/>
            <person name="Matheny P.B."/>
            <person name="Labbe J."/>
            <person name="Martin F.M."/>
        </authorList>
    </citation>
    <scope>NUCLEOTIDE SEQUENCE</scope>
    <source>
        <strain evidence="1">FP105234-sp</strain>
    </source>
</reference>
<organism evidence="1 2">
    <name type="scientific">Auriscalpium vulgare</name>
    <dbReference type="NCBI Taxonomy" id="40419"/>
    <lineage>
        <taxon>Eukaryota</taxon>
        <taxon>Fungi</taxon>
        <taxon>Dikarya</taxon>
        <taxon>Basidiomycota</taxon>
        <taxon>Agaricomycotina</taxon>
        <taxon>Agaricomycetes</taxon>
        <taxon>Russulales</taxon>
        <taxon>Auriscalpiaceae</taxon>
        <taxon>Auriscalpium</taxon>
    </lineage>
</organism>
<gene>
    <name evidence="1" type="ORF">FA95DRAFT_1613030</name>
</gene>
<name>A0ACB8R423_9AGAM</name>
<dbReference type="Proteomes" id="UP000814033">
    <property type="component" value="Unassembled WGS sequence"/>
</dbReference>
<dbReference type="EMBL" id="MU276394">
    <property type="protein sequence ID" value="KAI0038876.1"/>
    <property type="molecule type" value="Genomic_DNA"/>
</dbReference>
<evidence type="ECO:0000313" key="2">
    <source>
        <dbReference type="Proteomes" id="UP000814033"/>
    </source>
</evidence>
<comment type="caution">
    <text evidence="1">The sequence shown here is derived from an EMBL/GenBank/DDBJ whole genome shotgun (WGS) entry which is preliminary data.</text>
</comment>